<dbReference type="Proteomes" id="UP000828390">
    <property type="component" value="Unassembled WGS sequence"/>
</dbReference>
<evidence type="ECO:0000313" key="2">
    <source>
        <dbReference type="EMBL" id="KAH3886202.1"/>
    </source>
</evidence>
<evidence type="ECO:0000313" key="3">
    <source>
        <dbReference type="Proteomes" id="UP000828390"/>
    </source>
</evidence>
<evidence type="ECO:0000256" key="1">
    <source>
        <dbReference type="SAM" id="MobiDB-lite"/>
    </source>
</evidence>
<proteinExistence type="predicted"/>
<name>A0A9D4S1B4_DREPO</name>
<sequence>MNMETRAKRKRTQSSAKRTSRRKADQDGFFGVGNENPDADWTGSADHGRTNSLDDEVTPTESEDSEGETRSPSARVCIIH</sequence>
<accession>A0A9D4S1B4</accession>
<reference evidence="2" key="2">
    <citation type="submission" date="2020-11" db="EMBL/GenBank/DDBJ databases">
        <authorList>
            <person name="McCartney M.A."/>
            <person name="Auch B."/>
            <person name="Kono T."/>
            <person name="Mallez S."/>
            <person name="Becker A."/>
            <person name="Gohl D.M."/>
            <person name="Silverstein K.A.T."/>
            <person name="Koren S."/>
            <person name="Bechman K.B."/>
            <person name="Herman A."/>
            <person name="Abrahante J.E."/>
            <person name="Garbe J."/>
        </authorList>
    </citation>
    <scope>NUCLEOTIDE SEQUENCE</scope>
    <source>
        <strain evidence="2">Duluth1</strain>
        <tissue evidence="2">Whole animal</tissue>
    </source>
</reference>
<reference evidence="2" key="1">
    <citation type="journal article" date="2019" name="bioRxiv">
        <title>The Genome of the Zebra Mussel, Dreissena polymorpha: A Resource for Invasive Species Research.</title>
        <authorList>
            <person name="McCartney M.A."/>
            <person name="Auch B."/>
            <person name="Kono T."/>
            <person name="Mallez S."/>
            <person name="Zhang Y."/>
            <person name="Obille A."/>
            <person name="Becker A."/>
            <person name="Abrahante J.E."/>
            <person name="Garbe J."/>
            <person name="Badalamenti J.P."/>
            <person name="Herman A."/>
            <person name="Mangelson H."/>
            <person name="Liachko I."/>
            <person name="Sullivan S."/>
            <person name="Sone E.D."/>
            <person name="Koren S."/>
            <person name="Silverstein K.A.T."/>
            <person name="Beckman K.B."/>
            <person name="Gohl D.M."/>
        </authorList>
    </citation>
    <scope>NUCLEOTIDE SEQUENCE</scope>
    <source>
        <strain evidence="2">Duluth1</strain>
        <tissue evidence="2">Whole animal</tissue>
    </source>
</reference>
<keyword evidence="3" id="KW-1185">Reference proteome</keyword>
<feature type="compositionally biased region" description="Acidic residues" evidence="1">
    <location>
        <begin position="53"/>
        <end position="66"/>
    </location>
</feature>
<dbReference type="AlphaFoldDB" id="A0A9D4S1B4"/>
<comment type="caution">
    <text evidence="2">The sequence shown here is derived from an EMBL/GenBank/DDBJ whole genome shotgun (WGS) entry which is preliminary data.</text>
</comment>
<gene>
    <name evidence="2" type="ORF">DPMN_010203</name>
</gene>
<feature type="region of interest" description="Disordered" evidence="1">
    <location>
        <begin position="1"/>
        <end position="80"/>
    </location>
</feature>
<protein>
    <submittedName>
        <fullName evidence="2">Uncharacterized protein</fullName>
    </submittedName>
</protein>
<dbReference type="EMBL" id="JAIWYP010000001">
    <property type="protein sequence ID" value="KAH3886202.1"/>
    <property type="molecule type" value="Genomic_DNA"/>
</dbReference>
<organism evidence="2 3">
    <name type="scientific">Dreissena polymorpha</name>
    <name type="common">Zebra mussel</name>
    <name type="synonym">Mytilus polymorpha</name>
    <dbReference type="NCBI Taxonomy" id="45954"/>
    <lineage>
        <taxon>Eukaryota</taxon>
        <taxon>Metazoa</taxon>
        <taxon>Spiralia</taxon>
        <taxon>Lophotrochozoa</taxon>
        <taxon>Mollusca</taxon>
        <taxon>Bivalvia</taxon>
        <taxon>Autobranchia</taxon>
        <taxon>Heteroconchia</taxon>
        <taxon>Euheterodonta</taxon>
        <taxon>Imparidentia</taxon>
        <taxon>Neoheterodontei</taxon>
        <taxon>Myida</taxon>
        <taxon>Dreissenoidea</taxon>
        <taxon>Dreissenidae</taxon>
        <taxon>Dreissena</taxon>
    </lineage>
</organism>